<evidence type="ECO:0000256" key="2">
    <source>
        <dbReference type="PROSITE-ProRule" id="PRU00176"/>
    </source>
</evidence>
<dbReference type="PANTHER" id="PTHR19965:SF35">
    <property type="entry name" value="RNA ANNEALING PROTEIN YRA1"/>
    <property type="match status" value="1"/>
</dbReference>
<dbReference type="CDD" id="cd12680">
    <property type="entry name" value="RRM_THOC4"/>
    <property type="match status" value="1"/>
</dbReference>
<name>A0AAV8DLY1_9POAL</name>
<dbReference type="InterPro" id="IPR035979">
    <property type="entry name" value="RBD_domain_sf"/>
</dbReference>
<dbReference type="Proteomes" id="UP001140206">
    <property type="component" value="Chromosome 4"/>
</dbReference>
<dbReference type="AlphaFoldDB" id="A0AAV8DLY1"/>
<dbReference type="GO" id="GO:0005634">
    <property type="term" value="C:nucleus"/>
    <property type="evidence" value="ECO:0007669"/>
    <property type="project" value="TreeGrafter"/>
</dbReference>
<feature type="region of interest" description="Disordered" evidence="3">
    <location>
        <begin position="88"/>
        <end position="130"/>
    </location>
</feature>
<feature type="compositionally biased region" description="Basic residues" evidence="3">
    <location>
        <begin position="89"/>
        <end position="105"/>
    </location>
</feature>
<feature type="compositionally biased region" description="Basic and acidic residues" evidence="3">
    <location>
        <begin position="46"/>
        <end position="71"/>
    </location>
</feature>
<keyword evidence="1 2" id="KW-0694">RNA-binding</keyword>
<gene>
    <name evidence="5" type="ORF">LUZ62_079360</name>
</gene>
<dbReference type="Pfam" id="PF00076">
    <property type="entry name" value="RRM_1"/>
    <property type="match status" value="1"/>
</dbReference>
<evidence type="ECO:0000256" key="3">
    <source>
        <dbReference type="SAM" id="MobiDB-lite"/>
    </source>
</evidence>
<dbReference type="InterPro" id="IPR012677">
    <property type="entry name" value="Nucleotide-bd_a/b_plait_sf"/>
</dbReference>
<proteinExistence type="predicted"/>
<dbReference type="GO" id="GO:0003729">
    <property type="term" value="F:mRNA binding"/>
    <property type="evidence" value="ECO:0007669"/>
    <property type="project" value="TreeGrafter"/>
</dbReference>
<feature type="domain" description="RRM" evidence="4">
    <location>
        <begin position="153"/>
        <end position="230"/>
    </location>
</feature>
<sequence>MSVGLSYGYGPDGTGPKQLILKKIEEERRKEVRLLWRLTAALPSCSKKEEGIERNRKELKGIERKKEKEGRSAMANLDVSLDELIKKSSNSRRGGRGRGAPHPHPHQVNNPRSLRRPAPYPTPPSSASAKYGVYTDHQIAAASSRVAAIETGTKLYISNLDYGVSNEDIKELFSEVGDIKRYSINYDRSGRSKGTAEVVYAKKEDALAAIRRYNNVQLDGKPMQIEFIGTNVDVPPLMPVLPSPPPLFPPFPINWTPAHSNAIPKSGPGRGMPVGGPRGGSVSGRGRGRGRGSGKGRELKASISPAENIELKQVWLRKFFTFLCVIASDVCWIYLVTS</sequence>
<evidence type="ECO:0000313" key="5">
    <source>
        <dbReference type="EMBL" id="KAJ4768985.1"/>
    </source>
</evidence>
<keyword evidence="6" id="KW-1185">Reference proteome</keyword>
<dbReference type="SMART" id="SM00360">
    <property type="entry name" value="RRM"/>
    <property type="match status" value="1"/>
</dbReference>
<accession>A0AAV8DLY1</accession>
<evidence type="ECO:0000259" key="4">
    <source>
        <dbReference type="PROSITE" id="PS50102"/>
    </source>
</evidence>
<dbReference type="InterPro" id="IPR051229">
    <property type="entry name" value="ALYREF_mRNA_export"/>
</dbReference>
<protein>
    <submittedName>
        <fullName evidence="5">THO complex subunit 4A</fullName>
    </submittedName>
</protein>
<organism evidence="5 6">
    <name type="scientific">Rhynchospora pubera</name>
    <dbReference type="NCBI Taxonomy" id="906938"/>
    <lineage>
        <taxon>Eukaryota</taxon>
        <taxon>Viridiplantae</taxon>
        <taxon>Streptophyta</taxon>
        <taxon>Embryophyta</taxon>
        <taxon>Tracheophyta</taxon>
        <taxon>Spermatophyta</taxon>
        <taxon>Magnoliopsida</taxon>
        <taxon>Liliopsida</taxon>
        <taxon>Poales</taxon>
        <taxon>Cyperaceae</taxon>
        <taxon>Cyperoideae</taxon>
        <taxon>Rhynchosporeae</taxon>
        <taxon>Rhynchospora</taxon>
    </lineage>
</organism>
<comment type="caution">
    <text evidence="5">The sequence shown here is derived from an EMBL/GenBank/DDBJ whole genome shotgun (WGS) entry which is preliminary data.</text>
</comment>
<feature type="compositionally biased region" description="Gly residues" evidence="3">
    <location>
        <begin position="268"/>
        <end position="285"/>
    </location>
</feature>
<evidence type="ECO:0000313" key="6">
    <source>
        <dbReference type="Proteomes" id="UP001140206"/>
    </source>
</evidence>
<reference evidence="5" key="1">
    <citation type="submission" date="2022-08" db="EMBL/GenBank/DDBJ databases">
        <authorList>
            <person name="Marques A."/>
        </authorList>
    </citation>
    <scope>NUCLEOTIDE SEQUENCE</scope>
    <source>
        <strain evidence="5">RhyPub2mFocal</strain>
        <tissue evidence="5">Leaves</tissue>
    </source>
</reference>
<evidence type="ECO:0000256" key="1">
    <source>
        <dbReference type="ARBA" id="ARBA00022884"/>
    </source>
</evidence>
<dbReference type="Gene3D" id="3.30.70.330">
    <property type="match status" value="1"/>
</dbReference>
<dbReference type="SUPFAM" id="SSF54928">
    <property type="entry name" value="RNA-binding domain, RBD"/>
    <property type="match status" value="1"/>
</dbReference>
<feature type="region of interest" description="Disordered" evidence="3">
    <location>
        <begin position="46"/>
        <end position="75"/>
    </location>
</feature>
<dbReference type="PROSITE" id="PS50102">
    <property type="entry name" value="RRM"/>
    <property type="match status" value="1"/>
</dbReference>
<dbReference type="InterPro" id="IPR000504">
    <property type="entry name" value="RRM_dom"/>
</dbReference>
<dbReference type="EMBL" id="JAMFTS010000004">
    <property type="protein sequence ID" value="KAJ4768985.1"/>
    <property type="molecule type" value="Genomic_DNA"/>
</dbReference>
<feature type="region of interest" description="Disordered" evidence="3">
    <location>
        <begin position="266"/>
        <end position="299"/>
    </location>
</feature>
<dbReference type="PANTHER" id="PTHR19965">
    <property type="entry name" value="RNA AND EXPORT FACTOR BINDING PROTEIN"/>
    <property type="match status" value="1"/>
</dbReference>
<dbReference type="GO" id="GO:0006406">
    <property type="term" value="P:mRNA export from nucleus"/>
    <property type="evidence" value="ECO:0007669"/>
    <property type="project" value="TreeGrafter"/>
</dbReference>